<evidence type="ECO:0000256" key="4">
    <source>
        <dbReference type="ARBA" id="ARBA00023242"/>
    </source>
</evidence>
<dbReference type="EMBL" id="GL629727">
    <property type="protein sequence ID" value="EFX06708.1"/>
    <property type="molecule type" value="Genomic_DNA"/>
</dbReference>
<evidence type="ECO:0000313" key="7">
    <source>
        <dbReference type="Proteomes" id="UP000007796"/>
    </source>
</evidence>
<evidence type="ECO:0000256" key="3">
    <source>
        <dbReference type="ARBA" id="ARBA00023033"/>
    </source>
</evidence>
<evidence type="ECO:0000256" key="1">
    <source>
        <dbReference type="ARBA" id="ARBA00007992"/>
    </source>
</evidence>
<dbReference type="Gene3D" id="3.50.50.60">
    <property type="entry name" value="FAD/NAD(P)-binding domain"/>
    <property type="match status" value="1"/>
</dbReference>
<dbReference type="CDD" id="cd12148">
    <property type="entry name" value="fungal_TF_MHR"/>
    <property type="match status" value="1"/>
</dbReference>
<dbReference type="InParanoid" id="F0X6I1"/>
<keyword evidence="3" id="KW-0503">Monooxygenase</keyword>
<accession>F0X6I1</accession>
<dbReference type="SMART" id="SM00906">
    <property type="entry name" value="Fungal_trans"/>
    <property type="match status" value="1"/>
</dbReference>
<keyword evidence="4" id="KW-0539">Nucleus</keyword>
<sequence length="955" mass="104914">MQFDYALRTLPASCTRSSSIFLAPKVTHGSPALTPESAGSTHSLQDLGCNAKRLDIHCSKLSTSTPVTATFSTDFAIPPDKAEKHITVDSATPRTKLFSYSSSDPETLTRSRFLFDLRGEQVYIGQAASLSFLQLAREIVSEHIGPSEFSHNGKVQTMLETTSPVTAEPSISALDVSLDVDQKLSYANTFNASLDGLMGLFAPSEIEGLLVGSHATDARYRNSYKRATVDLIIAIGAQCSSPESDINVARPFFRRAQHLAMSETLEDPNVDMIRAFLLMAFYMLGSCRRNAAFMYIGIAVRAAVVLGLHSRDSYTDMKLPRFLLRLRIWISLCNLDMTVSAILGRPAATAVLRADLDKSLEQLTTDMDGTDTGMGVLMASYKILSIISEIVDNLYGRNTIPGAFIEQYLDTIETWKHDYGVNFPDNSANDDKVTLVTRPILILTLVVQLDGIRDAWTQMARACVEASTYLVQTCVDAQDAGSLLGNMCILKALVFVAGLTLGLQSFSKLRIDYEVETAFAGARRNLEFLAVQSPQASHYVEILRLLQLAITKQRRHQAQTGRSRFVSKIYATGPDLFPSQDKPGSVGTVLTKTVATDYGVSPASLNPDVQLSQSTSPAPNAGPNIGPWTVVEPTEEIMFNWDHLDLSQMMSSIDKGVWRPLQIGVIGGGIGGLCAAVALRRSGHEVVVYERNDFAGEAGASISCAANGTRWLHEWDVDVAKGDPVVLKKLINRDWYTGEPVSVYDLADYKERWGYVYNMFHRVHMHTMLKDTALQQEGKGKPIELLLNHACKDIDLATGTIIFDNGVTATHDVIVGADGIGSVVRSLIGVHPERKPSDQSCLHANVTTEDAVRLGLFDYSQDSALEYWGGQDGKWDKIVLSPCNGGKLLSYYCFFPRAVGDYTTHSWGGSDLPLEELLAPYPELDSQVKAHLTIGKEIRPWRLWVQYVMRGLVAY</sequence>
<organism evidence="7">
    <name type="scientific">Grosmannia clavigera (strain kw1407 / UAMH 11150)</name>
    <name type="common">Blue stain fungus</name>
    <name type="synonym">Graphiocladiella clavigera</name>
    <dbReference type="NCBI Taxonomy" id="655863"/>
    <lineage>
        <taxon>Eukaryota</taxon>
        <taxon>Fungi</taxon>
        <taxon>Dikarya</taxon>
        <taxon>Ascomycota</taxon>
        <taxon>Pezizomycotina</taxon>
        <taxon>Sordariomycetes</taxon>
        <taxon>Sordariomycetidae</taxon>
        <taxon>Ophiostomatales</taxon>
        <taxon>Ophiostomataceae</taxon>
        <taxon>Leptographium</taxon>
    </lineage>
</organism>
<dbReference type="InterPro" id="IPR050493">
    <property type="entry name" value="FAD-dep_Monooxygenase_BioMet"/>
</dbReference>
<dbReference type="eggNOG" id="KOG2614">
    <property type="taxonomic scope" value="Eukaryota"/>
</dbReference>
<keyword evidence="2" id="KW-0560">Oxidoreductase</keyword>
<reference evidence="6 7" key="1">
    <citation type="journal article" date="2011" name="Proc. Natl. Acad. Sci. U.S.A.">
        <title>Genome and transcriptome analyses of the mountain pine beetle-fungal symbiont Grosmannia clavigera, a lodgepole pine pathogen.</title>
        <authorList>
            <person name="DiGuistini S."/>
            <person name="Wang Y."/>
            <person name="Liao N.Y."/>
            <person name="Taylor G."/>
            <person name="Tanguay P."/>
            <person name="Feau N."/>
            <person name="Henrissat B."/>
            <person name="Chan S.K."/>
            <person name="Hesse-Orce U."/>
            <person name="Alamouti S.M."/>
            <person name="Tsui C.K.M."/>
            <person name="Docking R.T."/>
            <person name="Levasseur A."/>
            <person name="Haridas S."/>
            <person name="Robertson G."/>
            <person name="Birol I."/>
            <person name="Holt R.A."/>
            <person name="Marra M.A."/>
            <person name="Hamelin R.C."/>
            <person name="Hirst M."/>
            <person name="Jones S.J.M."/>
            <person name="Bohlmann J."/>
            <person name="Breuil C."/>
        </authorList>
    </citation>
    <scope>NUCLEOTIDE SEQUENCE [LARGE SCALE GENOMIC DNA]</scope>
    <source>
        <strain evidence="7">kw1407 / UAMH 11150</strain>
    </source>
</reference>
<dbReference type="GO" id="GO:0003677">
    <property type="term" value="F:DNA binding"/>
    <property type="evidence" value="ECO:0007669"/>
    <property type="project" value="InterPro"/>
</dbReference>
<gene>
    <name evidence="6" type="ORF">CMQ_7030</name>
</gene>
<evidence type="ECO:0000259" key="5">
    <source>
        <dbReference type="SMART" id="SM00906"/>
    </source>
</evidence>
<dbReference type="InterPro" id="IPR036188">
    <property type="entry name" value="FAD/NAD-bd_sf"/>
</dbReference>
<dbReference type="GeneID" id="25980530"/>
<dbReference type="PANTHER" id="PTHR13789:SF172">
    <property type="entry name" value="HYDROXYLASE, PUTATIVE (AFU_ORTHOLOGUE AFUA_1G12410)-RELATED"/>
    <property type="match status" value="1"/>
</dbReference>
<dbReference type="SUPFAM" id="SSF51905">
    <property type="entry name" value="FAD/NAD(P)-binding domain"/>
    <property type="match status" value="1"/>
</dbReference>
<feature type="domain" description="Xylanolytic transcriptional activator regulatory" evidence="5">
    <location>
        <begin position="292"/>
        <end position="367"/>
    </location>
</feature>
<keyword evidence="7" id="KW-1185">Reference proteome</keyword>
<dbReference type="OrthoDB" id="1047367at2759"/>
<dbReference type="HOGENOM" id="CLU_308834_0_0_1"/>
<dbReference type="InterPro" id="IPR007219">
    <property type="entry name" value="XnlR_reg_dom"/>
</dbReference>
<comment type="similarity">
    <text evidence="1">Belongs to the paxM FAD-dependent monooxygenase family.</text>
</comment>
<evidence type="ECO:0000313" key="6">
    <source>
        <dbReference type="EMBL" id="EFX06708.1"/>
    </source>
</evidence>
<dbReference type="Pfam" id="PF13450">
    <property type="entry name" value="NAD_binding_8"/>
    <property type="match status" value="1"/>
</dbReference>
<dbReference type="STRING" id="655863.F0X6I1"/>
<dbReference type="GO" id="GO:0008270">
    <property type="term" value="F:zinc ion binding"/>
    <property type="evidence" value="ECO:0007669"/>
    <property type="project" value="InterPro"/>
</dbReference>
<dbReference type="PRINTS" id="PR00420">
    <property type="entry name" value="RNGMNOXGNASE"/>
</dbReference>
<dbReference type="AlphaFoldDB" id="F0X6I1"/>
<dbReference type="RefSeq" id="XP_014176190.1">
    <property type="nucleotide sequence ID" value="XM_014320715.1"/>
</dbReference>
<dbReference type="Pfam" id="PF04082">
    <property type="entry name" value="Fungal_trans"/>
    <property type="match status" value="1"/>
</dbReference>
<dbReference type="Proteomes" id="UP000007796">
    <property type="component" value="Unassembled WGS sequence"/>
</dbReference>
<evidence type="ECO:0000256" key="2">
    <source>
        <dbReference type="ARBA" id="ARBA00023002"/>
    </source>
</evidence>
<protein>
    <submittedName>
        <fullName evidence="6">Salicylate hydroxylase</fullName>
    </submittedName>
</protein>
<proteinExistence type="inferred from homology"/>
<name>F0X6I1_GROCL</name>
<dbReference type="GO" id="GO:0006351">
    <property type="term" value="P:DNA-templated transcription"/>
    <property type="evidence" value="ECO:0007669"/>
    <property type="project" value="InterPro"/>
</dbReference>
<dbReference type="GO" id="GO:0004497">
    <property type="term" value="F:monooxygenase activity"/>
    <property type="evidence" value="ECO:0007669"/>
    <property type="project" value="UniProtKB-KW"/>
</dbReference>
<dbReference type="PANTHER" id="PTHR13789">
    <property type="entry name" value="MONOOXYGENASE"/>
    <property type="match status" value="1"/>
</dbReference>